<name>A0ACC0X4P3_9ROSI</name>
<proteinExistence type="predicted"/>
<dbReference type="Proteomes" id="UP001163603">
    <property type="component" value="Chromosome 14"/>
</dbReference>
<sequence>MEVITERKATTKEEQEQEQEEEAQADVEIWNYVFGFVKVAVVKCAIELGIADTIENHGGPMTLSELSSALNCAPSPLHRVMRFLVHYQIFKEKPTSHGSIAFEQTPISRRFIKHGQNSMAAFVLLENGPEMVASWINLSAGVQVSGTPAFEAAHGKDIWSYAVGDESFSKLINDAMACGARAVTVPAIIKGCPEVFDGVGSLVDVGGGNGTALGLLVKAFPWIRGINFDLPHVVCDAEQSHGVKNVGGDMFQSIPMADAIFIMQVLHDWGDDECIEILKKCREAIPKDNGKVIIVETIMEEEENLGDELKSLRLKIDMAMMAHTDKGKERTLKEWDYVLGQAGFSRHNAKHIRAVHSVIEAYP</sequence>
<gene>
    <name evidence="1" type="ORF">Pint_34207</name>
</gene>
<organism evidence="1 2">
    <name type="scientific">Pistacia integerrima</name>
    <dbReference type="NCBI Taxonomy" id="434235"/>
    <lineage>
        <taxon>Eukaryota</taxon>
        <taxon>Viridiplantae</taxon>
        <taxon>Streptophyta</taxon>
        <taxon>Embryophyta</taxon>
        <taxon>Tracheophyta</taxon>
        <taxon>Spermatophyta</taxon>
        <taxon>Magnoliopsida</taxon>
        <taxon>eudicotyledons</taxon>
        <taxon>Gunneridae</taxon>
        <taxon>Pentapetalae</taxon>
        <taxon>rosids</taxon>
        <taxon>malvids</taxon>
        <taxon>Sapindales</taxon>
        <taxon>Anacardiaceae</taxon>
        <taxon>Pistacia</taxon>
    </lineage>
</organism>
<dbReference type="EMBL" id="CM047749">
    <property type="protein sequence ID" value="KAJ0010621.1"/>
    <property type="molecule type" value="Genomic_DNA"/>
</dbReference>
<keyword evidence="2" id="KW-1185">Reference proteome</keyword>
<evidence type="ECO:0000313" key="2">
    <source>
        <dbReference type="Proteomes" id="UP001163603"/>
    </source>
</evidence>
<evidence type="ECO:0000313" key="1">
    <source>
        <dbReference type="EMBL" id="KAJ0010621.1"/>
    </source>
</evidence>
<protein>
    <submittedName>
        <fullName evidence="1">Uncharacterized protein</fullName>
    </submittedName>
</protein>
<comment type="caution">
    <text evidence="1">The sequence shown here is derived from an EMBL/GenBank/DDBJ whole genome shotgun (WGS) entry which is preliminary data.</text>
</comment>
<accession>A0ACC0X4P3</accession>
<reference evidence="2" key="1">
    <citation type="journal article" date="2023" name="G3 (Bethesda)">
        <title>Genome assembly and association tests identify interacting loci associated with vigor, precocity, and sex in interspecific pistachio rootstocks.</title>
        <authorList>
            <person name="Palmer W."/>
            <person name="Jacygrad E."/>
            <person name="Sagayaradj S."/>
            <person name="Cavanaugh K."/>
            <person name="Han R."/>
            <person name="Bertier L."/>
            <person name="Beede B."/>
            <person name="Kafkas S."/>
            <person name="Golino D."/>
            <person name="Preece J."/>
            <person name="Michelmore R."/>
        </authorList>
    </citation>
    <scope>NUCLEOTIDE SEQUENCE [LARGE SCALE GENOMIC DNA]</scope>
</reference>